<accession>A0A1C5J2L6</accession>
<gene>
    <name evidence="2" type="ORF">GA0070213_10895</name>
</gene>
<keyword evidence="3" id="KW-1185">Reference proteome</keyword>
<protein>
    <submittedName>
        <fullName evidence="2">Uncharacterized protein</fullName>
    </submittedName>
</protein>
<sequence>MSVSARQRDLFVATLSSAAVVVGVVWLVTRPLAWFSVLWVAVAATVVGTSLRRGLAPTTGDRRPTRPRPARRAPRVMAVVSALFAAVLLAVFLPRFARDGQPPALLALWALFAVAIAGFNLWTAFRGPAQAHDERVTPAAPPPR</sequence>
<feature type="transmembrane region" description="Helical" evidence="1">
    <location>
        <begin position="34"/>
        <end position="55"/>
    </location>
</feature>
<evidence type="ECO:0000256" key="1">
    <source>
        <dbReference type="SAM" id="Phobius"/>
    </source>
</evidence>
<dbReference type="Proteomes" id="UP000199360">
    <property type="component" value="Unassembled WGS sequence"/>
</dbReference>
<evidence type="ECO:0000313" key="3">
    <source>
        <dbReference type="Proteomes" id="UP000199360"/>
    </source>
</evidence>
<evidence type="ECO:0000313" key="2">
    <source>
        <dbReference type="EMBL" id="SCG64429.1"/>
    </source>
</evidence>
<reference evidence="3" key="1">
    <citation type="submission" date="2016-06" db="EMBL/GenBank/DDBJ databases">
        <authorList>
            <person name="Varghese N."/>
            <person name="Submissions Spin"/>
        </authorList>
    </citation>
    <scope>NUCLEOTIDE SEQUENCE [LARGE SCALE GENOMIC DNA]</scope>
    <source>
        <strain evidence="3">DSM 45647</strain>
    </source>
</reference>
<keyword evidence="1" id="KW-0472">Membrane</keyword>
<name>A0A1C5J2L6_9ACTN</name>
<keyword evidence="1" id="KW-0812">Transmembrane</keyword>
<proteinExistence type="predicted"/>
<feature type="transmembrane region" description="Helical" evidence="1">
    <location>
        <begin position="76"/>
        <end position="97"/>
    </location>
</feature>
<keyword evidence="1" id="KW-1133">Transmembrane helix</keyword>
<feature type="transmembrane region" description="Helical" evidence="1">
    <location>
        <begin position="103"/>
        <end position="125"/>
    </location>
</feature>
<dbReference type="AlphaFoldDB" id="A0A1C5J2L6"/>
<feature type="transmembrane region" description="Helical" evidence="1">
    <location>
        <begin position="10"/>
        <end position="28"/>
    </location>
</feature>
<dbReference type="RefSeq" id="WP_091064757.1">
    <property type="nucleotide sequence ID" value="NZ_FMDM01000008.1"/>
</dbReference>
<organism evidence="2 3">
    <name type="scientific">Micromonospora humi</name>
    <dbReference type="NCBI Taxonomy" id="745366"/>
    <lineage>
        <taxon>Bacteria</taxon>
        <taxon>Bacillati</taxon>
        <taxon>Actinomycetota</taxon>
        <taxon>Actinomycetes</taxon>
        <taxon>Micromonosporales</taxon>
        <taxon>Micromonosporaceae</taxon>
        <taxon>Micromonospora</taxon>
    </lineage>
</organism>
<dbReference type="EMBL" id="FMDM01000008">
    <property type="protein sequence ID" value="SCG64429.1"/>
    <property type="molecule type" value="Genomic_DNA"/>
</dbReference>